<dbReference type="Proteomes" id="UP001145114">
    <property type="component" value="Unassembled WGS sequence"/>
</dbReference>
<gene>
    <name evidence="1" type="primary">STK19</name>
    <name evidence="1" type="ORF">EV182_004940</name>
</gene>
<accession>A0ACC1HSC9</accession>
<keyword evidence="2" id="KW-1185">Reference proteome</keyword>
<dbReference type="EMBL" id="JAMZIH010001635">
    <property type="protein sequence ID" value="KAJ1678023.1"/>
    <property type="molecule type" value="Genomic_DNA"/>
</dbReference>
<feature type="non-terminal residue" evidence="1">
    <location>
        <position position="265"/>
    </location>
</feature>
<keyword evidence="1" id="KW-0418">Kinase</keyword>
<keyword evidence="1" id="KW-0808">Transferase</keyword>
<proteinExistence type="predicted"/>
<evidence type="ECO:0000313" key="2">
    <source>
        <dbReference type="Proteomes" id="UP001145114"/>
    </source>
</evidence>
<organism evidence="1 2">
    <name type="scientific">Spiromyces aspiralis</name>
    <dbReference type="NCBI Taxonomy" id="68401"/>
    <lineage>
        <taxon>Eukaryota</taxon>
        <taxon>Fungi</taxon>
        <taxon>Fungi incertae sedis</taxon>
        <taxon>Zoopagomycota</taxon>
        <taxon>Kickxellomycotina</taxon>
        <taxon>Kickxellomycetes</taxon>
        <taxon>Kickxellales</taxon>
        <taxon>Kickxellaceae</taxon>
        <taxon>Spiromyces</taxon>
    </lineage>
</organism>
<dbReference type="EC" id="2.7.11.1" evidence="1"/>
<comment type="caution">
    <text evidence="1">The sequence shown here is derived from an EMBL/GenBank/DDBJ whole genome shotgun (WGS) entry which is preliminary data.</text>
</comment>
<evidence type="ECO:0000313" key="1">
    <source>
        <dbReference type="EMBL" id="KAJ1678023.1"/>
    </source>
</evidence>
<protein>
    <submittedName>
        <fullName evidence="1">Serine/threonine-protein kinase 19</fullName>
        <ecNumber evidence="1">2.7.11.1</ecNumber>
    </submittedName>
</protein>
<name>A0ACC1HSC9_9FUNG</name>
<reference evidence="1" key="1">
    <citation type="submission" date="2022-06" db="EMBL/GenBank/DDBJ databases">
        <title>Phylogenomic reconstructions and comparative analyses of Kickxellomycotina fungi.</title>
        <authorList>
            <person name="Reynolds N.K."/>
            <person name="Stajich J.E."/>
            <person name="Barry K."/>
            <person name="Grigoriev I.V."/>
            <person name="Crous P."/>
            <person name="Smith M.E."/>
        </authorList>
    </citation>
    <scope>NUCLEOTIDE SEQUENCE</scope>
    <source>
        <strain evidence="1">RSA 2271</strain>
    </source>
</reference>
<sequence length="265" mass="29676">MKPSPHRTRSQSDHRFNPYEGPSLRYQSLALQRRSQSDEFPLPILAAVSPLPAEGNEGHDSIRASYNADDRIVQSVDHLIEVLFRPTDRARFRLSKAPSLCFLHQLYSASGASSTMVDKEVNRLCGKGVLRKFKITGSGGSEFVIIRIRDLRAIIKDARSKFESGGDASESSGSAIDVLERFEQFLTNGEYCDVSVSRDKLIAELKTDDSHLNILFNLGFLVTEAADKLTFSLPWMGLFITQIVKGRKEIASRIKRKAAKEMLQK</sequence>